<reference evidence="4" key="1">
    <citation type="journal article" date="2013" name="Science">
        <title>The Amborella genome and the evolution of flowering plants.</title>
        <authorList>
            <consortium name="Amborella Genome Project"/>
        </authorList>
    </citation>
    <scope>NUCLEOTIDE SEQUENCE [LARGE SCALE GENOMIC DNA]</scope>
</reference>
<sequence length="308" mass="33070">MFEYQLTIQSAKNPGRPIQGSCRMGKAGRDWKQVYEIYGVENWWSVVALFVQAAIFAALSVFLLAFFEPLSVSLHSRFPAIPAPILRLAAGVMGSVAGLTAGFLFADAAHSLHTSAALRWAMAQRVVAMVSDWSTVRTALDLGCGRGILLNAVALQLKKEGSAGCVVGLALRGNTVAATLRAAVTEGVQEYVTCRQGDPRRLPFAGNYFDVVVSGRFMHTVVGVEERGRVLGEAVRVMREGGVGVVWDDDRVLVAEYAERLTGMGMEEVRVAEGMVVAFRKPVGGGATQRVGVVVAPKEYDYLSVSTG</sequence>
<evidence type="ECO:0000313" key="4">
    <source>
        <dbReference type="Proteomes" id="UP000017836"/>
    </source>
</evidence>
<proteinExistence type="predicted"/>
<dbReference type="Gramene" id="ERN03414">
    <property type="protein sequence ID" value="ERN03414"/>
    <property type="gene ID" value="AMTR_s00003p00259950"/>
</dbReference>
<dbReference type="HOGENOM" id="CLU_954463_0_0_1"/>
<feature type="transmembrane region" description="Helical" evidence="1">
    <location>
        <begin position="88"/>
        <end position="106"/>
    </location>
</feature>
<dbReference type="EMBL" id="KI394358">
    <property type="protein sequence ID" value="ERN03414.1"/>
    <property type="molecule type" value="Genomic_DNA"/>
</dbReference>
<dbReference type="OrthoDB" id="10017101at2759"/>
<dbReference type="Proteomes" id="UP000017836">
    <property type="component" value="Unassembled WGS sequence"/>
</dbReference>
<dbReference type="SUPFAM" id="SSF53335">
    <property type="entry name" value="S-adenosyl-L-methionine-dependent methyltransferases"/>
    <property type="match status" value="1"/>
</dbReference>
<dbReference type="InterPro" id="IPR013216">
    <property type="entry name" value="Methyltransf_11"/>
</dbReference>
<keyword evidence="4" id="KW-1185">Reference proteome</keyword>
<gene>
    <name evidence="3" type="ORF">AMTR_s00003p00259950</name>
</gene>
<dbReference type="KEGG" id="atr:18431554"/>
<keyword evidence="1" id="KW-0812">Transmembrane</keyword>
<keyword evidence="1" id="KW-1133">Transmembrane helix</keyword>
<organism evidence="3 4">
    <name type="scientific">Amborella trichopoda</name>
    <dbReference type="NCBI Taxonomy" id="13333"/>
    <lineage>
        <taxon>Eukaryota</taxon>
        <taxon>Viridiplantae</taxon>
        <taxon>Streptophyta</taxon>
        <taxon>Embryophyta</taxon>
        <taxon>Tracheophyta</taxon>
        <taxon>Spermatophyta</taxon>
        <taxon>Magnoliopsida</taxon>
        <taxon>Amborellales</taxon>
        <taxon>Amborellaceae</taxon>
        <taxon>Amborella</taxon>
    </lineage>
</organism>
<evidence type="ECO:0000259" key="2">
    <source>
        <dbReference type="Pfam" id="PF08241"/>
    </source>
</evidence>
<dbReference type="AlphaFoldDB" id="W1P6W0"/>
<dbReference type="PANTHER" id="PTHR45277">
    <property type="entry name" value="EXPRESSED PROTEIN"/>
    <property type="match status" value="1"/>
</dbReference>
<protein>
    <recommendedName>
        <fullName evidence="2">Methyltransferase type 11 domain-containing protein</fullName>
    </recommendedName>
</protein>
<feature type="domain" description="Methyltransferase type 11" evidence="2">
    <location>
        <begin position="140"/>
        <end position="244"/>
    </location>
</feature>
<dbReference type="InterPro" id="IPR029063">
    <property type="entry name" value="SAM-dependent_MTases_sf"/>
</dbReference>
<dbReference type="GO" id="GO:0008757">
    <property type="term" value="F:S-adenosylmethionine-dependent methyltransferase activity"/>
    <property type="evidence" value="ECO:0007669"/>
    <property type="project" value="InterPro"/>
</dbReference>
<dbReference type="eggNOG" id="ENOG502QWKC">
    <property type="taxonomic scope" value="Eukaryota"/>
</dbReference>
<dbReference type="CDD" id="cd02440">
    <property type="entry name" value="AdoMet_MTases"/>
    <property type="match status" value="1"/>
</dbReference>
<dbReference type="Gene3D" id="3.40.50.150">
    <property type="entry name" value="Vaccinia Virus protein VP39"/>
    <property type="match status" value="1"/>
</dbReference>
<evidence type="ECO:0000313" key="3">
    <source>
        <dbReference type="EMBL" id="ERN03414.1"/>
    </source>
</evidence>
<feature type="transmembrane region" description="Helical" evidence="1">
    <location>
        <begin position="43"/>
        <end position="67"/>
    </location>
</feature>
<dbReference type="Pfam" id="PF08241">
    <property type="entry name" value="Methyltransf_11"/>
    <property type="match status" value="1"/>
</dbReference>
<keyword evidence="1" id="KW-0472">Membrane</keyword>
<dbReference type="PANTHER" id="PTHR45277:SF1">
    <property type="entry name" value="EXPRESSED PROTEIN"/>
    <property type="match status" value="1"/>
</dbReference>
<evidence type="ECO:0000256" key="1">
    <source>
        <dbReference type="SAM" id="Phobius"/>
    </source>
</evidence>
<name>W1P6W0_AMBTC</name>
<accession>W1P6W0</accession>
<dbReference type="OMA" id="NPICVFF"/>